<keyword evidence="4" id="KW-0614">Plasmid</keyword>
<keyword evidence="5" id="KW-1185">Reference proteome</keyword>
<protein>
    <recommendedName>
        <fullName evidence="3">AAA+ ATPase domain-containing protein</fullName>
    </recommendedName>
</protein>
<sequence>MNELEPRMVVIAGPNGSGKSTVTSGLAQSDKFPAQYINADDIAKFELSNISDPLDRNHQAAALAEERRKSALESGAAFAFETVLSTPGKLALFDEARDKGFSVDLIFITTAHPSINIDRVNLRVAKGGHSVPADKISDRYERAMRLLPSAIQKSDTAEVYDNTSSTHGPVLVAMKSGDHLDYDDRGLPWVTERLAKPFAERSESRELLKGLVGNELIIDAHVGNQHMYEGVVVGVTAAHLLQRTENNKLILHDLAICAPHLTFFKGQHATVSYAFGADGKHLAPKPIERPRRPRP</sequence>
<dbReference type="PANTHER" id="PTHR39206">
    <property type="entry name" value="SLL8004 PROTEIN"/>
    <property type="match status" value="1"/>
</dbReference>
<evidence type="ECO:0000313" key="4">
    <source>
        <dbReference type="EMBL" id="SOS30083.1"/>
    </source>
</evidence>
<dbReference type="InterPro" id="IPR040782">
    <property type="entry name" value="KfrB"/>
</dbReference>
<proteinExistence type="predicted"/>
<keyword evidence="1" id="KW-0547">Nucleotide-binding</keyword>
<dbReference type="AlphaFoldDB" id="A0A2K4W2G9"/>
<reference evidence="5" key="1">
    <citation type="submission" date="2017-11" db="EMBL/GenBank/DDBJ databases">
        <authorList>
            <person name="Blom J."/>
        </authorList>
    </citation>
    <scope>NUCLEOTIDE SEQUENCE [LARGE SCALE GENOMIC DNA]</scope>
    <source>
        <plasmid evidence="5">PP1</plasmid>
    </source>
</reference>
<dbReference type="EMBL" id="LT963396">
    <property type="protein sequence ID" value="SOS30083.1"/>
    <property type="molecule type" value="Genomic_DNA"/>
</dbReference>
<evidence type="ECO:0000313" key="5">
    <source>
        <dbReference type="Proteomes" id="UP000239025"/>
    </source>
</evidence>
<dbReference type="InterPro" id="IPR010488">
    <property type="entry name" value="Zeta_toxin_domain"/>
</dbReference>
<dbReference type="PANTHER" id="PTHR39206:SF1">
    <property type="entry name" value="SLL8004 PROTEIN"/>
    <property type="match status" value="1"/>
</dbReference>
<dbReference type="RefSeq" id="WP_104685767.1">
    <property type="nucleotide sequence ID" value="NZ_LT963396.1"/>
</dbReference>
<dbReference type="SMART" id="SM00382">
    <property type="entry name" value="AAA"/>
    <property type="match status" value="1"/>
</dbReference>
<accession>A0A2K4W2G9</accession>
<feature type="domain" description="AAA+ ATPase" evidence="3">
    <location>
        <begin position="5"/>
        <end position="137"/>
    </location>
</feature>
<dbReference type="Gene3D" id="3.40.50.300">
    <property type="entry name" value="P-loop containing nucleotide triphosphate hydrolases"/>
    <property type="match status" value="1"/>
</dbReference>
<dbReference type="InterPro" id="IPR027417">
    <property type="entry name" value="P-loop_NTPase"/>
</dbReference>
<name>A0A2K4W2G9_9PSED</name>
<dbReference type="GO" id="GO:0005524">
    <property type="term" value="F:ATP binding"/>
    <property type="evidence" value="ECO:0007669"/>
    <property type="project" value="UniProtKB-KW"/>
</dbReference>
<geneLocation type="plasmid" evidence="4 5">
    <name>PP1</name>
</geneLocation>
<keyword evidence="2" id="KW-0067">ATP-binding</keyword>
<gene>
    <name evidence="4" type="ORF">PL963_P100100</name>
</gene>
<dbReference type="Pfam" id="PF18790">
    <property type="entry name" value="KfrB"/>
    <property type="match status" value="1"/>
</dbReference>
<evidence type="ECO:0000259" key="3">
    <source>
        <dbReference type="SMART" id="SM00382"/>
    </source>
</evidence>
<dbReference type="SUPFAM" id="SSF52540">
    <property type="entry name" value="P-loop containing nucleoside triphosphate hydrolases"/>
    <property type="match status" value="1"/>
</dbReference>
<dbReference type="InterPro" id="IPR003593">
    <property type="entry name" value="AAA+_ATPase"/>
</dbReference>
<organism evidence="4 5">
    <name type="scientific">Pseudomonas cerasi</name>
    <dbReference type="NCBI Taxonomy" id="1583341"/>
    <lineage>
        <taxon>Bacteria</taxon>
        <taxon>Pseudomonadati</taxon>
        <taxon>Pseudomonadota</taxon>
        <taxon>Gammaproteobacteria</taxon>
        <taxon>Pseudomonadales</taxon>
        <taxon>Pseudomonadaceae</taxon>
        <taxon>Pseudomonas</taxon>
    </lineage>
</organism>
<evidence type="ECO:0000256" key="1">
    <source>
        <dbReference type="ARBA" id="ARBA00022741"/>
    </source>
</evidence>
<dbReference type="Pfam" id="PF06414">
    <property type="entry name" value="Zeta_toxin"/>
    <property type="match status" value="1"/>
</dbReference>
<evidence type="ECO:0000256" key="2">
    <source>
        <dbReference type="ARBA" id="ARBA00022840"/>
    </source>
</evidence>
<dbReference type="GO" id="GO:0016301">
    <property type="term" value="F:kinase activity"/>
    <property type="evidence" value="ECO:0007669"/>
    <property type="project" value="InterPro"/>
</dbReference>
<dbReference type="Proteomes" id="UP000239025">
    <property type="component" value="Plasmid PP1"/>
</dbReference>